<gene>
    <name evidence="1" type="ORF">S01H4_31022</name>
</gene>
<comment type="caution">
    <text evidence="1">The sequence shown here is derived from an EMBL/GenBank/DDBJ whole genome shotgun (WGS) entry which is preliminary data.</text>
</comment>
<feature type="non-terminal residue" evidence="1">
    <location>
        <position position="1"/>
    </location>
</feature>
<evidence type="ECO:0000313" key="1">
    <source>
        <dbReference type="EMBL" id="GAG77187.1"/>
    </source>
</evidence>
<dbReference type="AlphaFoldDB" id="X1B7A5"/>
<name>X1B7A5_9ZZZZ</name>
<dbReference type="EMBL" id="BART01016071">
    <property type="protein sequence ID" value="GAG77187.1"/>
    <property type="molecule type" value="Genomic_DNA"/>
</dbReference>
<protein>
    <submittedName>
        <fullName evidence="1">Uncharacterized protein</fullName>
    </submittedName>
</protein>
<sequence length="67" mass="7697">SRDSIEEIEKKPLLLWCVGSIVNLRGKEPYYAVVSSGTRLHERKPSHYVYIVKSAITKMEVIHRVEG</sequence>
<reference evidence="1" key="1">
    <citation type="journal article" date="2014" name="Front. Microbiol.">
        <title>High frequency of phylogenetically diverse reductive dehalogenase-homologous genes in deep subseafloor sedimentary metagenomes.</title>
        <authorList>
            <person name="Kawai M."/>
            <person name="Futagami T."/>
            <person name="Toyoda A."/>
            <person name="Takaki Y."/>
            <person name="Nishi S."/>
            <person name="Hori S."/>
            <person name="Arai W."/>
            <person name="Tsubouchi T."/>
            <person name="Morono Y."/>
            <person name="Uchiyama I."/>
            <person name="Ito T."/>
            <person name="Fujiyama A."/>
            <person name="Inagaki F."/>
            <person name="Takami H."/>
        </authorList>
    </citation>
    <scope>NUCLEOTIDE SEQUENCE</scope>
    <source>
        <strain evidence="1">Expedition CK06-06</strain>
    </source>
</reference>
<proteinExistence type="predicted"/>
<organism evidence="1">
    <name type="scientific">marine sediment metagenome</name>
    <dbReference type="NCBI Taxonomy" id="412755"/>
    <lineage>
        <taxon>unclassified sequences</taxon>
        <taxon>metagenomes</taxon>
        <taxon>ecological metagenomes</taxon>
    </lineage>
</organism>
<accession>X1B7A5</accession>